<dbReference type="GO" id="GO:0006310">
    <property type="term" value="P:DNA recombination"/>
    <property type="evidence" value="ECO:0007669"/>
    <property type="project" value="UniProtKB-KW"/>
</dbReference>
<dbReference type="SUPFAM" id="SSF56349">
    <property type="entry name" value="DNA breaking-rejoining enzymes"/>
    <property type="match status" value="1"/>
</dbReference>
<accession>A0A2A7S853</accession>
<gene>
    <name evidence="4" type="ORF">CRM94_36395</name>
</gene>
<dbReference type="RefSeq" id="WP_098154594.1">
    <property type="nucleotide sequence ID" value="NZ_CADEXX010000045.1"/>
</dbReference>
<evidence type="ECO:0000313" key="4">
    <source>
        <dbReference type="EMBL" id="PEH39728.1"/>
    </source>
</evidence>
<dbReference type="PROSITE" id="PS51898">
    <property type="entry name" value="TYR_RECOMBINASE"/>
    <property type="match status" value="1"/>
</dbReference>
<dbReference type="Gene3D" id="1.10.443.10">
    <property type="entry name" value="Intergrase catalytic core"/>
    <property type="match status" value="1"/>
</dbReference>
<dbReference type="EMBL" id="PDDY01000004">
    <property type="protein sequence ID" value="PEH39728.1"/>
    <property type="molecule type" value="Genomic_DNA"/>
</dbReference>
<dbReference type="PANTHER" id="PTHR30349">
    <property type="entry name" value="PHAGE INTEGRASE-RELATED"/>
    <property type="match status" value="1"/>
</dbReference>
<dbReference type="GO" id="GO:0015074">
    <property type="term" value="P:DNA integration"/>
    <property type="evidence" value="ECO:0007669"/>
    <property type="project" value="UniProtKB-KW"/>
</dbReference>
<evidence type="ECO:0000259" key="3">
    <source>
        <dbReference type="PROSITE" id="PS51898"/>
    </source>
</evidence>
<keyword evidence="1" id="KW-0229">DNA integration</keyword>
<feature type="domain" description="Tyr recombinase" evidence="3">
    <location>
        <begin position="188"/>
        <end position="401"/>
    </location>
</feature>
<protein>
    <submittedName>
        <fullName evidence="4">Integrase</fullName>
    </submittedName>
</protein>
<reference evidence="5" key="1">
    <citation type="submission" date="2017-09" db="EMBL/GenBank/DDBJ databases">
        <title>FDA dAtabase for Regulatory Grade micrObial Sequences (FDA-ARGOS): Supporting development and validation of Infectious Disease Dx tests.</title>
        <authorList>
            <person name="Minogue T."/>
            <person name="Wolcott M."/>
            <person name="Wasieloski L."/>
            <person name="Aguilar W."/>
            <person name="Moore D."/>
            <person name="Tallon L."/>
            <person name="Sadzewicz L."/>
            <person name="Ott S."/>
            <person name="Zhao X."/>
            <person name="Nagaraj S."/>
            <person name="Vavikolanu K."/>
            <person name="Aluvathingal J."/>
            <person name="Nadendla S."/>
            <person name="Sichtig H."/>
        </authorList>
    </citation>
    <scope>NUCLEOTIDE SEQUENCE [LARGE SCALE GENOMIC DNA]</scope>
    <source>
        <strain evidence="5">FDAARGOS_390</strain>
    </source>
</reference>
<evidence type="ECO:0000256" key="2">
    <source>
        <dbReference type="ARBA" id="ARBA00023172"/>
    </source>
</evidence>
<dbReference type="GO" id="GO:0003677">
    <property type="term" value="F:DNA binding"/>
    <property type="evidence" value="ECO:0007669"/>
    <property type="project" value="InterPro"/>
</dbReference>
<comment type="caution">
    <text evidence="4">The sequence shown here is derived from an EMBL/GenBank/DDBJ whole genome shotgun (WGS) entry which is preliminary data.</text>
</comment>
<name>A0A2A7S853_BURGA</name>
<keyword evidence="2" id="KW-0233">DNA recombination</keyword>
<dbReference type="CDD" id="cd00397">
    <property type="entry name" value="DNA_BRE_C"/>
    <property type="match status" value="1"/>
</dbReference>
<evidence type="ECO:0000313" key="5">
    <source>
        <dbReference type="Proteomes" id="UP000220629"/>
    </source>
</evidence>
<dbReference type="InterPro" id="IPR050090">
    <property type="entry name" value="Tyrosine_recombinase_XerCD"/>
</dbReference>
<dbReference type="InterPro" id="IPR011010">
    <property type="entry name" value="DNA_brk_join_enz"/>
</dbReference>
<sequence>MARLEYIRHEFFDASLCDKGELVWIKQSKKPIERLPQIFWDNGGGWDEVNLWALDRSESPHVQAETTKRTMKHMTHYANFLESSAIDWRHFPIRKEEQVLRKFRKHLIEERDDGMLASSTASNCMSTVVQFYRFAQAHNLVRVDGPLWVDRLATIPFYDAAGFKRSMVRLTSDLKIPDRKRVGTTLEEGLLPLRCEHMNKLLTYTAEHVIEELHLMLSTGFFTGARIGTITTITLSSLQTAREDPHTPGIYRLRVGPGTGVATKFSVAGELMVPKAVLDDLKIYAYSTTRLLREAKARGDDKNRLFLTRRGRTYTVDTVNRLVQEMRQRAVAAGLQFMQRFRFHQSRATFGTWLMQILLDSGAKTTDAIRFVRDAMLHKDKRDTLRYITFLENTRAKEQFAAAFNDAFTGLRNRNWDNADA</sequence>
<evidence type="ECO:0000256" key="1">
    <source>
        <dbReference type="ARBA" id="ARBA00022908"/>
    </source>
</evidence>
<dbReference type="AlphaFoldDB" id="A0A2A7S853"/>
<dbReference type="Proteomes" id="UP000220629">
    <property type="component" value="Unassembled WGS sequence"/>
</dbReference>
<proteinExistence type="predicted"/>
<dbReference type="PANTHER" id="PTHR30349:SF64">
    <property type="entry name" value="PROPHAGE INTEGRASE INTD-RELATED"/>
    <property type="match status" value="1"/>
</dbReference>
<dbReference type="InterPro" id="IPR002104">
    <property type="entry name" value="Integrase_catalytic"/>
</dbReference>
<organism evidence="4 5">
    <name type="scientific">Burkholderia gladioli</name>
    <name type="common">Pseudomonas marginata</name>
    <name type="synonym">Phytomonas marginata</name>
    <dbReference type="NCBI Taxonomy" id="28095"/>
    <lineage>
        <taxon>Bacteria</taxon>
        <taxon>Pseudomonadati</taxon>
        <taxon>Pseudomonadota</taxon>
        <taxon>Betaproteobacteria</taxon>
        <taxon>Burkholderiales</taxon>
        <taxon>Burkholderiaceae</taxon>
        <taxon>Burkholderia</taxon>
    </lineage>
</organism>
<dbReference type="InterPro" id="IPR013762">
    <property type="entry name" value="Integrase-like_cat_sf"/>
</dbReference>